<evidence type="ECO:0000313" key="1">
    <source>
        <dbReference type="EMBL" id="KAI9922113.1"/>
    </source>
</evidence>
<gene>
    <name evidence="1" type="ORF">PsorP6_000946</name>
</gene>
<dbReference type="EMBL" id="CM047580">
    <property type="protein sequence ID" value="KAI9922113.1"/>
    <property type="molecule type" value="Genomic_DNA"/>
</dbReference>
<dbReference type="Proteomes" id="UP001163321">
    <property type="component" value="Chromosome 1"/>
</dbReference>
<comment type="caution">
    <text evidence="1">The sequence shown here is derived from an EMBL/GenBank/DDBJ whole genome shotgun (WGS) entry which is preliminary data.</text>
</comment>
<accession>A0ACC0WW84</accession>
<name>A0ACC0WW84_9STRA</name>
<sequence>MQALLPRQVEWHQGTKWCDFFGSSSSCVDAVRSEFKAPRSKVDMNSALDEALQINRMVLERVRLLYTDDDDRHVLTFTKVPHTTSFDEKYEREKRQLSDEHAKSLSEALELIQSASQLLTQENLSMKDKIRLAKAYYVESLKLFETADAHAYLGWHYYLDGNVEAAVRECQRAIQVDPALGNPYNDLGLIRVEQGKTEEARQLFHQAKAAPRNDVRHYACQNLAALHLEEDRVKPALHEYIESLYWMPSDDKKRDMIRNTVSDMGNVLIRMLSWKEKK</sequence>
<protein>
    <submittedName>
        <fullName evidence="1">Uncharacterized protein</fullName>
    </submittedName>
</protein>
<evidence type="ECO:0000313" key="2">
    <source>
        <dbReference type="Proteomes" id="UP001163321"/>
    </source>
</evidence>
<proteinExistence type="predicted"/>
<keyword evidence="2" id="KW-1185">Reference proteome</keyword>
<reference evidence="1 2" key="1">
    <citation type="journal article" date="2022" name="bioRxiv">
        <title>The genome of the oomycete Peronosclerospora sorghi, a cosmopolitan pathogen of maize and sorghum, is inflated with dispersed pseudogenes.</title>
        <authorList>
            <person name="Fletcher K."/>
            <person name="Martin F."/>
            <person name="Isakeit T."/>
            <person name="Cavanaugh K."/>
            <person name="Magill C."/>
            <person name="Michelmore R."/>
        </authorList>
    </citation>
    <scope>NUCLEOTIDE SEQUENCE [LARGE SCALE GENOMIC DNA]</scope>
    <source>
        <strain evidence="1">P6</strain>
    </source>
</reference>
<organism evidence="1 2">
    <name type="scientific">Peronosclerospora sorghi</name>
    <dbReference type="NCBI Taxonomy" id="230839"/>
    <lineage>
        <taxon>Eukaryota</taxon>
        <taxon>Sar</taxon>
        <taxon>Stramenopiles</taxon>
        <taxon>Oomycota</taxon>
        <taxon>Peronosporomycetes</taxon>
        <taxon>Peronosporales</taxon>
        <taxon>Peronosporaceae</taxon>
        <taxon>Peronosclerospora</taxon>
    </lineage>
</organism>